<dbReference type="EMBL" id="CATQJA010002642">
    <property type="protein sequence ID" value="CAJ0576016.1"/>
    <property type="molecule type" value="Genomic_DNA"/>
</dbReference>
<organism evidence="2 3">
    <name type="scientific">Mesorhabditis spiculigera</name>
    <dbReference type="NCBI Taxonomy" id="96644"/>
    <lineage>
        <taxon>Eukaryota</taxon>
        <taxon>Metazoa</taxon>
        <taxon>Ecdysozoa</taxon>
        <taxon>Nematoda</taxon>
        <taxon>Chromadorea</taxon>
        <taxon>Rhabditida</taxon>
        <taxon>Rhabditina</taxon>
        <taxon>Rhabditomorpha</taxon>
        <taxon>Rhabditoidea</taxon>
        <taxon>Rhabditidae</taxon>
        <taxon>Mesorhabditinae</taxon>
        <taxon>Mesorhabditis</taxon>
    </lineage>
</organism>
<reference evidence="2" key="1">
    <citation type="submission" date="2023-06" db="EMBL/GenBank/DDBJ databases">
        <authorList>
            <person name="Delattre M."/>
        </authorList>
    </citation>
    <scope>NUCLEOTIDE SEQUENCE</scope>
    <source>
        <strain evidence="2">AF72</strain>
    </source>
</reference>
<evidence type="ECO:0000313" key="3">
    <source>
        <dbReference type="Proteomes" id="UP001177023"/>
    </source>
</evidence>
<accession>A0AA36G2P7</accession>
<dbReference type="CDD" id="cd05380">
    <property type="entry name" value="CAP_euk"/>
    <property type="match status" value="1"/>
</dbReference>
<comment type="caution">
    <text evidence="2">The sequence shown here is derived from an EMBL/GenBank/DDBJ whole genome shotgun (WGS) entry which is preliminary data.</text>
</comment>
<feature type="non-terminal residue" evidence="2">
    <location>
        <position position="1"/>
    </location>
</feature>
<dbReference type="SMART" id="SM00198">
    <property type="entry name" value="SCP"/>
    <property type="match status" value="1"/>
</dbReference>
<feature type="domain" description="SCP" evidence="1">
    <location>
        <begin position="19"/>
        <end position="173"/>
    </location>
</feature>
<dbReference type="AlphaFoldDB" id="A0AA36G2P7"/>
<keyword evidence="3" id="KW-1185">Reference proteome</keyword>
<evidence type="ECO:0000313" key="2">
    <source>
        <dbReference type="EMBL" id="CAJ0576016.1"/>
    </source>
</evidence>
<protein>
    <recommendedName>
        <fullName evidence="1">SCP domain-containing protein</fullName>
    </recommendedName>
</protein>
<dbReference type="InterPro" id="IPR002413">
    <property type="entry name" value="V5_allergen-like"/>
</dbReference>
<gene>
    <name evidence="2" type="ORF">MSPICULIGERA_LOCUS14316</name>
</gene>
<dbReference type="FunFam" id="3.40.33.10:FF:000013">
    <property type="entry name" value="SCP-Like extracellular protein"/>
    <property type="match status" value="1"/>
</dbReference>
<dbReference type="InterPro" id="IPR014044">
    <property type="entry name" value="CAP_dom"/>
</dbReference>
<proteinExistence type="predicted"/>
<dbReference type="Proteomes" id="UP001177023">
    <property type="component" value="Unassembled WGS sequence"/>
</dbReference>
<sequence>MLLTDVKGGVAYGAGFKQQDKDDLLRVHNNLRAQIALGKFTAKGVKMPAAADMLKIKWNTTLESSAQAYANKCVFEHSNTTGLGENLYMSWSSAADTIDGKGNKSATAWANEFQEFGWSSLKFSIEVFDTGVGHATQMAWSDSSQMGCGATLCSSGHNVIVVCQYTKPGNYLKTNAYTAGQTCSKCPTGTSCETSTGLCA</sequence>
<dbReference type="SUPFAM" id="SSF55797">
    <property type="entry name" value="PR-1-like"/>
    <property type="match status" value="1"/>
</dbReference>
<dbReference type="PRINTS" id="PR00837">
    <property type="entry name" value="V5TPXLIKE"/>
</dbReference>
<dbReference type="InterPro" id="IPR035940">
    <property type="entry name" value="CAP_sf"/>
</dbReference>
<name>A0AA36G2P7_9BILA</name>
<dbReference type="Gene3D" id="3.40.33.10">
    <property type="entry name" value="CAP"/>
    <property type="match status" value="1"/>
</dbReference>
<dbReference type="InterPro" id="IPR001283">
    <property type="entry name" value="CRISP-related"/>
</dbReference>
<dbReference type="PANTHER" id="PTHR10334">
    <property type="entry name" value="CYSTEINE-RICH SECRETORY PROTEIN-RELATED"/>
    <property type="match status" value="1"/>
</dbReference>
<evidence type="ECO:0000259" key="1">
    <source>
        <dbReference type="SMART" id="SM00198"/>
    </source>
</evidence>
<dbReference type="Pfam" id="PF00188">
    <property type="entry name" value="CAP"/>
    <property type="match status" value="1"/>
</dbReference>
<dbReference type="PRINTS" id="PR00838">
    <property type="entry name" value="V5ALLERGEN"/>
</dbReference>